<dbReference type="PANTHER" id="PTHR34535:SF3">
    <property type="entry name" value="HYDROGENASE MATURATION FACTOR HYPA"/>
    <property type="match status" value="1"/>
</dbReference>
<dbReference type="GO" id="GO:0051604">
    <property type="term" value="P:protein maturation"/>
    <property type="evidence" value="ECO:0007669"/>
    <property type="project" value="InterPro"/>
</dbReference>
<comment type="similarity">
    <text evidence="1 5">Belongs to the HypA/HybF family.</text>
</comment>
<evidence type="ECO:0000313" key="6">
    <source>
        <dbReference type="EMBL" id="GLB32614.1"/>
    </source>
</evidence>
<keyword evidence="3 5" id="KW-0479">Metal-binding</keyword>
<name>A0A3E2NCX7_9FIRM</name>
<sequence>MHELGVMSEVVRIVENVVMEQNLSQVESLVLQIGEMASVIPYYVEQCYPAAVQGTILENARLDIEIIPAIGRCRECNKVFHVTEGYMKCPFCHSFSWELTGGREFLIKEIAAC</sequence>
<dbReference type="EMBL" id="QOHO01000030">
    <property type="protein sequence ID" value="RFZ78852.1"/>
    <property type="molecule type" value="Genomic_DNA"/>
</dbReference>
<feature type="binding site" evidence="5">
    <location>
        <position position="92"/>
    </location>
    <ligand>
        <name>Zn(2+)</name>
        <dbReference type="ChEBI" id="CHEBI:29105"/>
    </ligand>
</feature>
<feature type="binding site" evidence="5">
    <location>
        <position position="2"/>
    </location>
    <ligand>
        <name>Ni(2+)</name>
        <dbReference type="ChEBI" id="CHEBI:49786"/>
    </ligand>
</feature>
<reference evidence="6 9" key="2">
    <citation type="journal article" date="2024" name="Int. J. Syst. Evol. Microbiol.">
        <title>Lacrimispora brassicae sp. nov. isolated from fermented cabbage, and proposal of Clostridium indicum Gundawar et al. 2019 and Clostridium methoxybenzovorans Mechichi et al. 1999 as heterotypic synonyms of Lacrimispora amygdalina (Parshina et al. 2003) Haas and Blanchard 2020 and Lacrimispora indolis (McClung and McCoy 1957) Haas and Blanchard 2020, respectively.</title>
        <authorList>
            <person name="Kobayashi H."/>
            <person name="Tanizawa Y."/>
            <person name="Sakamoto M."/>
            <person name="Ohkuma M."/>
            <person name="Tohno M."/>
        </authorList>
    </citation>
    <scope>NUCLEOTIDE SEQUENCE [LARGE SCALE GENOMIC DNA]</scope>
    <source>
        <strain evidence="6 9">DSM 12857</strain>
    </source>
</reference>
<evidence type="ECO:0000256" key="1">
    <source>
        <dbReference type="ARBA" id="ARBA00010748"/>
    </source>
</evidence>
<reference evidence="7 8" key="1">
    <citation type="submission" date="2018-07" db="EMBL/GenBank/DDBJ databases">
        <title>New species, Clostridium PI-S10-A1B.</title>
        <authorList>
            <person name="Krishna G."/>
            <person name="Summeta K."/>
            <person name="Shikha S."/>
            <person name="Prabhu P.B."/>
            <person name="Suresh K."/>
        </authorList>
    </citation>
    <scope>NUCLEOTIDE SEQUENCE [LARGE SCALE GENOMIC DNA]</scope>
    <source>
        <strain evidence="7 8">PI-S10-A1B</strain>
    </source>
</reference>
<evidence type="ECO:0000256" key="3">
    <source>
        <dbReference type="ARBA" id="ARBA00022723"/>
    </source>
</evidence>
<evidence type="ECO:0000313" key="9">
    <source>
        <dbReference type="Proteomes" id="UP001419084"/>
    </source>
</evidence>
<feature type="binding site" evidence="5">
    <location>
        <position position="76"/>
    </location>
    <ligand>
        <name>Zn(2+)</name>
        <dbReference type="ChEBI" id="CHEBI:29105"/>
    </ligand>
</feature>
<keyword evidence="2 5" id="KW-0533">Nickel</keyword>
<dbReference type="OrthoDB" id="9800361at2"/>
<comment type="function">
    <text evidence="5">Involved in the maturation of [NiFe] hydrogenases. Required for nickel insertion into the metal center of the hydrogenase.</text>
</comment>
<proteinExistence type="inferred from homology"/>
<feature type="binding site" evidence="5">
    <location>
        <position position="73"/>
    </location>
    <ligand>
        <name>Zn(2+)</name>
        <dbReference type="ChEBI" id="CHEBI:29105"/>
    </ligand>
</feature>
<dbReference type="Pfam" id="PF01155">
    <property type="entry name" value="HypA"/>
    <property type="match status" value="1"/>
</dbReference>
<dbReference type="Proteomes" id="UP001419084">
    <property type="component" value="Unassembled WGS sequence"/>
</dbReference>
<keyword evidence="9" id="KW-1185">Reference proteome</keyword>
<evidence type="ECO:0000313" key="8">
    <source>
        <dbReference type="Proteomes" id="UP000260680"/>
    </source>
</evidence>
<dbReference type="Proteomes" id="UP000260680">
    <property type="component" value="Unassembled WGS sequence"/>
</dbReference>
<keyword evidence="4 5" id="KW-0862">Zinc</keyword>
<dbReference type="PANTHER" id="PTHR34535">
    <property type="entry name" value="HYDROGENASE MATURATION FACTOR HYPA"/>
    <property type="match status" value="1"/>
</dbReference>
<evidence type="ECO:0000256" key="5">
    <source>
        <dbReference type="HAMAP-Rule" id="MF_00213"/>
    </source>
</evidence>
<protein>
    <recommendedName>
        <fullName evidence="5">Hydrogenase maturation factor HypA</fullName>
    </recommendedName>
</protein>
<dbReference type="EMBL" id="BRPJ01000097">
    <property type="protein sequence ID" value="GLB32614.1"/>
    <property type="molecule type" value="Genomic_DNA"/>
</dbReference>
<organism evidence="7 8">
    <name type="scientific">Lacrimispora amygdalina</name>
    <dbReference type="NCBI Taxonomy" id="253257"/>
    <lineage>
        <taxon>Bacteria</taxon>
        <taxon>Bacillati</taxon>
        <taxon>Bacillota</taxon>
        <taxon>Clostridia</taxon>
        <taxon>Lachnospirales</taxon>
        <taxon>Lachnospiraceae</taxon>
        <taxon>Lacrimispora</taxon>
    </lineage>
</organism>
<feature type="binding site" evidence="5">
    <location>
        <position position="89"/>
    </location>
    <ligand>
        <name>Zn(2+)</name>
        <dbReference type="ChEBI" id="CHEBI:29105"/>
    </ligand>
</feature>
<evidence type="ECO:0000256" key="2">
    <source>
        <dbReference type="ARBA" id="ARBA00022596"/>
    </source>
</evidence>
<dbReference type="PROSITE" id="PS01249">
    <property type="entry name" value="HYPA"/>
    <property type="match status" value="1"/>
</dbReference>
<dbReference type="AlphaFoldDB" id="A0A3E2NCX7"/>
<comment type="caution">
    <text evidence="7">The sequence shown here is derived from an EMBL/GenBank/DDBJ whole genome shotgun (WGS) entry which is preliminary data.</text>
</comment>
<dbReference type="RefSeq" id="WP_117417028.1">
    <property type="nucleotide sequence ID" value="NZ_BRPJ01000097.1"/>
</dbReference>
<dbReference type="Gene3D" id="3.30.2320.80">
    <property type="match status" value="1"/>
</dbReference>
<accession>A0A3E2NCX7</accession>
<dbReference type="GO" id="GO:0008270">
    <property type="term" value="F:zinc ion binding"/>
    <property type="evidence" value="ECO:0007669"/>
    <property type="project" value="UniProtKB-UniRule"/>
</dbReference>
<dbReference type="InterPro" id="IPR000688">
    <property type="entry name" value="HypA/HybF"/>
</dbReference>
<dbReference type="InterPro" id="IPR020538">
    <property type="entry name" value="Hydgase_Ni_incorp_HypA/HybF_CS"/>
</dbReference>
<evidence type="ECO:0000313" key="7">
    <source>
        <dbReference type="EMBL" id="RFZ78852.1"/>
    </source>
</evidence>
<dbReference type="HAMAP" id="MF_00213">
    <property type="entry name" value="HypA_HybF"/>
    <property type="match status" value="1"/>
</dbReference>
<evidence type="ECO:0000256" key="4">
    <source>
        <dbReference type="ARBA" id="ARBA00022833"/>
    </source>
</evidence>
<dbReference type="PIRSF" id="PIRSF004761">
    <property type="entry name" value="Hydrgn_mat_HypA"/>
    <property type="match status" value="1"/>
</dbReference>
<gene>
    <name evidence="5" type="primary">hypA</name>
    <name evidence="6" type="synonym">hypA_2</name>
    <name evidence="7" type="ORF">DS742_10845</name>
    <name evidence="6" type="ORF">LAD12857_45370</name>
</gene>
<dbReference type="GO" id="GO:0016151">
    <property type="term" value="F:nickel cation binding"/>
    <property type="evidence" value="ECO:0007669"/>
    <property type="project" value="UniProtKB-UniRule"/>
</dbReference>